<dbReference type="SUPFAM" id="SSF56553">
    <property type="entry name" value="Insert subdomain of RNA polymerase alpha subunit"/>
    <property type="match status" value="1"/>
</dbReference>
<dbReference type="AlphaFoldDB" id="A0AAV5RJE5"/>
<comment type="subcellular location">
    <subcellularLocation>
        <location evidence="1">Nucleus</location>
    </subcellularLocation>
</comment>
<proteinExistence type="inferred from homology"/>
<dbReference type="NCBIfam" id="NF001988">
    <property type="entry name" value="PRK00783.1"/>
    <property type="match status" value="1"/>
</dbReference>
<dbReference type="CDD" id="cd07032">
    <property type="entry name" value="RNAP_I_II_AC40"/>
    <property type="match status" value="1"/>
</dbReference>
<reference evidence="8 9" key="1">
    <citation type="journal article" date="2023" name="Elife">
        <title>Identification of key yeast species and microbe-microbe interactions impacting larval growth of Drosophila in the wild.</title>
        <authorList>
            <person name="Mure A."/>
            <person name="Sugiura Y."/>
            <person name="Maeda R."/>
            <person name="Honda K."/>
            <person name="Sakurai N."/>
            <person name="Takahashi Y."/>
            <person name="Watada M."/>
            <person name="Katoh T."/>
            <person name="Gotoh A."/>
            <person name="Gotoh Y."/>
            <person name="Taniguchi I."/>
            <person name="Nakamura K."/>
            <person name="Hayashi T."/>
            <person name="Katayama T."/>
            <person name="Uemura T."/>
            <person name="Hattori Y."/>
        </authorList>
    </citation>
    <scope>NUCLEOTIDE SEQUENCE [LARGE SCALE GENOMIC DNA]</scope>
    <source>
        <strain evidence="8 9">SB-73</strain>
    </source>
</reference>
<accession>A0AAV5RJE5</accession>
<dbReference type="SMART" id="SM00662">
    <property type="entry name" value="RPOLD"/>
    <property type="match status" value="1"/>
</dbReference>
<evidence type="ECO:0000256" key="3">
    <source>
        <dbReference type="ARBA" id="ARBA00022478"/>
    </source>
</evidence>
<keyword evidence="3 8" id="KW-0240">DNA-directed RNA polymerase</keyword>
<feature type="domain" description="DNA-directed RNA polymerase RpoA/D/Rpb3-type" evidence="7">
    <location>
        <begin position="48"/>
        <end position="314"/>
    </location>
</feature>
<name>A0AAV5RJE5_STABA</name>
<dbReference type="GO" id="GO:0003677">
    <property type="term" value="F:DNA binding"/>
    <property type="evidence" value="ECO:0007669"/>
    <property type="project" value="InterPro"/>
</dbReference>
<dbReference type="Pfam" id="PF01000">
    <property type="entry name" value="RNA_pol_A_bac"/>
    <property type="match status" value="1"/>
</dbReference>
<dbReference type="InterPro" id="IPR050518">
    <property type="entry name" value="Rpo3/RPB3_RNA_Pol_subunit"/>
</dbReference>
<dbReference type="EMBL" id="BTGC01000003">
    <property type="protein sequence ID" value="GMM51291.1"/>
    <property type="molecule type" value="Genomic_DNA"/>
</dbReference>
<dbReference type="GO" id="GO:0006351">
    <property type="term" value="P:DNA-templated transcription"/>
    <property type="evidence" value="ECO:0007669"/>
    <property type="project" value="InterPro"/>
</dbReference>
<protein>
    <recommendedName>
        <fullName evidence="2">DNA-directed RNA polymerases I and III subunit RPAC1</fullName>
    </recommendedName>
</protein>
<evidence type="ECO:0000256" key="2">
    <source>
        <dbReference type="ARBA" id="ARBA00022083"/>
    </source>
</evidence>
<organism evidence="8 9">
    <name type="scientific">Starmerella bacillaris</name>
    <name type="common">Yeast</name>
    <name type="synonym">Candida zemplinina</name>
    <dbReference type="NCBI Taxonomy" id="1247836"/>
    <lineage>
        <taxon>Eukaryota</taxon>
        <taxon>Fungi</taxon>
        <taxon>Dikarya</taxon>
        <taxon>Ascomycota</taxon>
        <taxon>Saccharomycotina</taxon>
        <taxon>Dipodascomycetes</taxon>
        <taxon>Dipodascales</taxon>
        <taxon>Trichomonascaceae</taxon>
        <taxon>Starmerella</taxon>
    </lineage>
</organism>
<comment type="caution">
    <text evidence="8">The sequence shown here is derived from an EMBL/GenBank/DDBJ whole genome shotgun (WGS) entry which is preliminary data.</text>
</comment>
<dbReference type="PANTHER" id="PTHR11800">
    <property type="entry name" value="DNA-DIRECTED RNA POLYMERASE"/>
    <property type="match status" value="1"/>
</dbReference>
<keyword evidence="9" id="KW-1185">Reference proteome</keyword>
<dbReference type="InterPro" id="IPR011263">
    <property type="entry name" value="DNA-dir_RNA_pol_RpoA/D/Rpb3"/>
</dbReference>
<keyword evidence="4" id="KW-0804">Transcription</keyword>
<dbReference type="GO" id="GO:0046983">
    <property type="term" value="F:protein dimerization activity"/>
    <property type="evidence" value="ECO:0007669"/>
    <property type="project" value="InterPro"/>
</dbReference>
<sequence length="317" mass="35434">MVDIHRDYVSNVSSTDFPGNFPGEDHAWDLEKFKSNFNVSISQLTERTSNFDLIGIDTSFANAFRRIMIAEVPSVAIEKVFIEQNTSVIQDEVLASRLGLVPLLVNPDSLDWMVDPLHLNEAHNVENTVAFSLQVKCERNSDGTIKNENVYAKDLKFVPFEGQTISPEPTVAYEDILIAKLRPGQEISLTCWAILGVGSDHAKFSPVATASYRLMPQISILKDIEGEDAIKFQKCFPNGVVDIVDGKPKVVDPRKDTVSREVLRHPEFEGKVKLGRRRDHFIFNIESTGAMTPAEIFLKSVAALREKATVLQSCKLE</sequence>
<evidence type="ECO:0000256" key="1">
    <source>
        <dbReference type="ARBA" id="ARBA00004123"/>
    </source>
</evidence>
<evidence type="ECO:0000256" key="4">
    <source>
        <dbReference type="ARBA" id="ARBA00023163"/>
    </source>
</evidence>
<evidence type="ECO:0000256" key="5">
    <source>
        <dbReference type="ARBA" id="ARBA00023242"/>
    </source>
</evidence>
<evidence type="ECO:0000313" key="9">
    <source>
        <dbReference type="Proteomes" id="UP001362899"/>
    </source>
</evidence>
<dbReference type="InterPro" id="IPR001514">
    <property type="entry name" value="DNA-dir_RNA_pol_30-40kDasu_CS"/>
</dbReference>
<evidence type="ECO:0000313" key="8">
    <source>
        <dbReference type="EMBL" id="GMM51291.1"/>
    </source>
</evidence>
<dbReference type="InterPro" id="IPR011262">
    <property type="entry name" value="DNA-dir_RNA_pol_insert"/>
</dbReference>
<dbReference type="Pfam" id="PF01193">
    <property type="entry name" value="RNA_pol_L"/>
    <property type="match status" value="1"/>
</dbReference>
<evidence type="ECO:0000256" key="6">
    <source>
        <dbReference type="ARBA" id="ARBA00025804"/>
    </source>
</evidence>
<dbReference type="PANTHER" id="PTHR11800:SF13">
    <property type="entry name" value="DNA-DIRECTED RNA POLYMERASES I AND III SUBUNIT RPAC1"/>
    <property type="match status" value="1"/>
</dbReference>
<dbReference type="Proteomes" id="UP001362899">
    <property type="component" value="Unassembled WGS sequence"/>
</dbReference>
<dbReference type="InterPro" id="IPR033901">
    <property type="entry name" value="RNAPI/III_AC40"/>
</dbReference>
<dbReference type="InterPro" id="IPR036603">
    <property type="entry name" value="RBP11-like"/>
</dbReference>
<dbReference type="PROSITE" id="PS00446">
    <property type="entry name" value="RNA_POL_D_30KD"/>
    <property type="match status" value="1"/>
</dbReference>
<comment type="similarity">
    <text evidence="6">Belongs to the archaeal Rpo3/eukaryotic RPB3 RNA polymerase subunit family.</text>
</comment>
<dbReference type="Gene3D" id="2.170.120.12">
    <property type="entry name" value="DNA-directed RNA polymerase, insert domain"/>
    <property type="match status" value="1"/>
</dbReference>
<dbReference type="GO" id="GO:0005736">
    <property type="term" value="C:RNA polymerase I complex"/>
    <property type="evidence" value="ECO:0007669"/>
    <property type="project" value="TreeGrafter"/>
</dbReference>
<dbReference type="GO" id="GO:0005666">
    <property type="term" value="C:RNA polymerase III complex"/>
    <property type="evidence" value="ECO:0007669"/>
    <property type="project" value="TreeGrafter"/>
</dbReference>
<gene>
    <name evidence="8" type="ORF">DASB73_022490</name>
</gene>
<keyword evidence="5" id="KW-0539">Nucleus</keyword>
<dbReference type="GO" id="GO:0003899">
    <property type="term" value="F:DNA-directed RNA polymerase activity"/>
    <property type="evidence" value="ECO:0007669"/>
    <property type="project" value="InterPro"/>
</dbReference>
<dbReference type="SUPFAM" id="SSF55257">
    <property type="entry name" value="RBP11-like subunits of RNA polymerase"/>
    <property type="match status" value="1"/>
</dbReference>
<evidence type="ECO:0000259" key="7">
    <source>
        <dbReference type="SMART" id="SM00662"/>
    </source>
</evidence>
<dbReference type="HAMAP" id="MF_00320">
    <property type="entry name" value="RNApol_arch_Rpo3"/>
    <property type="match status" value="1"/>
</dbReference>
<dbReference type="InterPro" id="IPR036643">
    <property type="entry name" value="RNApol_insert_sf"/>
</dbReference>
<dbReference type="GO" id="GO:0055029">
    <property type="term" value="C:nuclear DNA-directed RNA polymerase complex"/>
    <property type="evidence" value="ECO:0007669"/>
    <property type="project" value="UniProtKB-ARBA"/>
</dbReference>
<dbReference type="Gene3D" id="3.30.1360.10">
    <property type="entry name" value="RNA polymerase, RBP11-like subunit"/>
    <property type="match status" value="1"/>
</dbReference>
<dbReference type="InterPro" id="IPR022842">
    <property type="entry name" value="RNAP_Rpo3/Rpb3/RPAC1"/>
</dbReference>